<dbReference type="PROSITE" id="PS51257">
    <property type="entry name" value="PROKAR_LIPOPROTEIN"/>
    <property type="match status" value="1"/>
</dbReference>
<keyword evidence="4" id="KW-1185">Reference proteome</keyword>
<feature type="domain" description="SH3b" evidence="2">
    <location>
        <begin position="323"/>
        <end position="386"/>
    </location>
</feature>
<dbReference type="PANTHER" id="PTHR21666">
    <property type="entry name" value="PEPTIDASE-RELATED"/>
    <property type="match status" value="1"/>
</dbReference>
<evidence type="ECO:0000313" key="4">
    <source>
        <dbReference type="Proteomes" id="UP000603640"/>
    </source>
</evidence>
<dbReference type="Gene3D" id="2.70.70.10">
    <property type="entry name" value="Glucose Permease (Domain IIA)"/>
    <property type="match status" value="1"/>
</dbReference>
<dbReference type="Pfam" id="PF01551">
    <property type="entry name" value="Peptidase_M23"/>
    <property type="match status" value="1"/>
</dbReference>
<comment type="caution">
    <text evidence="3">The sequence shown here is derived from an EMBL/GenBank/DDBJ whole genome shotgun (WGS) entry which is preliminary data.</text>
</comment>
<name>A0A923N5Y8_9BACT</name>
<dbReference type="InterPro" id="IPR050570">
    <property type="entry name" value="Cell_wall_metabolism_enzyme"/>
</dbReference>
<dbReference type="AlphaFoldDB" id="A0A923N5Y8"/>
<keyword evidence="1" id="KW-0732">Signal</keyword>
<evidence type="ECO:0000256" key="1">
    <source>
        <dbReference type="SAM" id="SignalP"/>
    </source>
</evidence>
<accession>A0A923N5Y8</accession>
<dbReference type="SMART" id="SM00287">
    <property type="entry name" value="SH3b"/>
    <property type="match status" value="1"/>
</dbReference>
<proteinExistence type="predicted"/>
<dbReference type="Gene3D" id="2.30.30.40">
    <property type="entry name" value="SH3 Domains"/>
    <property type="match status" value="1"/>
</dbReference>
<dbReference type="GO" id="GO:0004222">
    <property type="term" value="F:metalloendopeptidase activity"/>
    <property type="evidence" value="ECO:0007669"/>
    <property type="project" value="TreeGrafter"/>
</dbReference>
<dbReference type="SUPFAM" id="SSF51261">
    <property type="entry name" value="Duplicated hybrid motif"/>
    <property type="match status" value="1"/>
</dbReference>
<reference evidence="3" key="1">
    <citation type="submission" date="2020-08" db="EMBL/GenBank/DDBJ databases">
        <title>Pontibacter sp. SD6 16S ribosomal RNA gene Genome sequencing and assembly.</title>
        <authorList>
            <person name="Kang M."/>
        </authorList>
    </citation>
    <scope>NUCLEOTIDE SEQUENCE</scope>
    <source>
        <strain evidence="3">SD6</strain>
    </source>
</reference>
<dbReference type="CDD" id="cd12797">
    <property type="entry name" value="M23_peptidase"/>
    <property type="match status" value="1"/>
</dbReference>
<dbReference type="Pfam" id="PF08239">
    <property type="entry name" value="SH3_3"/>
    <property type="match status" value="1"/>
</dbReference>
<dbReference type="PANTHER" id="PTHR21666:SF268">
    <property type="entry name" value="PEPTIDASE M23 DOMAIN-CONTAINING PROTEIN"/>
    <property type="match status" value="1"/>
</dbReference>
<dbReference type="EMBL" id="JACRVF010000001">
    <property type="protein sequence ID" value="MBC5992352.1"/>
    <property type="molecule type" value="Genomic_DNA"/>
</dbReference>
<dbReference type="InterPro" id="IPR011055">
    <property type="entry name" value="Dup_hybrid_motif"/>
</dbReference>
<feature type="chain" id="PRO_5037908522" evidence="1">
    <location>
        <begin position="22"/>
        <end position="448"/>
    </location>
</feature>
<feature type="signal peptide" evidence="1">
    <location>
        <begin position="1"/>
        <end position="21"/>
    </location>
</feature>
<organism evidence="3 4">
    <name type="scientific">Pontibacter cellulosilyticus</name>
    <dbReference type="NCBI Taxonomy" id="1720253"/>
    <lineage>
        <taxon>Bacteria</taxon>
        <taxon>Pseudomonadati</taxon>
        <taxon>Bacteroidota</taxon>
        <taxon>Cytophagia</taxon>
        <taxon>Cytophagales</taxon>
        <taxon>Hymenobacteraceae</taxon>
        <taxon>Pontibacter</taxon>
    </lineage>
</organism>
<protein>
    <submittedName>
        <fullName evidence="3">Peptidoglycan DD-metalloendopeptidase family protein</fullName>
    </submittedName>
</protein>
<evidence type="ECO:0000313" key="3">
    <source>
        <dbReference type="EMBL" id="MBC5992352.1"/>
    </source>
</evidence>
<dbReference type="InterPro" id="IPR016047">
    <property type="entry name" value="M23ase_b-sheet_dom"/>
</dbReference>
<dbReference type="Proteomes" id="UP000603640">
    <property type="component" value="Unassembled WGS sequence"/>
</dbReference>
<sequence length="448" mass="49229">MLFKRSNRLNILFLSFLLLIAASCGGPQTLRTVFKDQTPYEAYVSKLKDAKLDQTALGQDWLRAGEKALQDSITVTLPFKETGYFSADKPKALGYKIDAKRGERIVVNLEVKARQAMQVFMDMFEGTATPKHVAYSDTVVNTLVYEVENDSQHILRVQPELLRSGQYTVTIKSEPTLGFPVAGKTSRNIASIWGDPRDNGARSHEGVDVFAKRGTPVVAASPGIITRVNTTPRGGKVVWLADYDRRQNLYYAHLDSQAVTAGQRVEKGDTLGFVGNTGNARGTNPHLHFGIYRYGQGPTNPYPYLHENKTSAPPVQVDASKIGNWVRVSARAANVRQQPSTKSKVYKQLPQHTPLFVTAAYASWFRVELPNGTEAYIASSLVETAAKPIKYEKLAAQADLLDEASIKAPAKDSLGAGSKVAVLGGFNGYTFVKSETGERGWVRKESLL</sequence>
<evidence type="ECO:0000259" key="2">
    <source>
        <dbReference type="SMART" id="SM00287"/>
    </source>
</evidence>
<gene>
    <name evidence="3" type="ORF">H8S84_05820</name>
</gene>
<dbReference type="InterPro" id="IPR003646">
    <property type="entry name" value="SH3-like_bac-type"/>
</dbReference>